<proteinExistence type="inferred from homology"/>
<gene>
    <name evidence="2" type="ORF">C1645_821818</name>
</gene>
<dbReference type="PANTHER" id="PTHR11102:SF160">
    <property type="entry name" value="ERAD-ASSOCIATED E3 UBIQUITIN-PROTEIN LIGASE COMPONENT HRD3"/>
    <property type="match status" value="1"/>
</dbReference>
<dbReference type="InterPro" id="IPR050767">
    <property type="entry name" value="Sel1_AlgK"/>
</dbReference>
<sequence length="125" mass="14844">MKRKHFEFYLKSAEGGDKYALCKVGDYYYYGRSILKDESEVFEWYLKAAKKGHAYTQYKLADYYFYNSLNKNESKAFKWYLIVANKSNNNLKAIAKCYRDGTGTNKNLENGLKNMNFYQRIIKNL</sequence>
<dbReference type="InterPro" id="IPR006597">
    <property type="entry name" value="Sel1-like"/>
</dbReference>
<dbReference type="Pfam" id="PF08238">
    <property type="entry name" value="Sel1"/>
    <property type="match status" value="4"/>
</dbReference>
<dbReference type="AlphaFoldDB" id="A0A397T9F2"/>
<accession>A0A397T9F2</accession>
<comment type="similarity">
    <text evidence="1">Belongs to the sel-1 family.</text>
</comment>
<dbReference type="Proteomes" id="UP000265703">
    <property type="component" value="Unassembled WGS sequence"/>
</dbReference>
<evidence type="ECO:0000256" key="1">
    <source>
        <dbReference type="ARBA" id="ARBA00038101"/>
    </source>
</evidence>
<evidence type="ECO:0000313" key="3">
    <source>
        <dbReference type="Proteomes" id="UP000265703"/>
    </source>
</evidence>
<dbReference type="OrthoDB" id="2384430at2759"/>
<dbReference type="PANTHER" id="PTHR11102">
    <property type="entry name" value="SEL-1-LIKE PROTEIN"/>
    <property type="match status" value="1"/>
</dbReference>
<dbReference type="SUPFAM" id="SSF81901">
    <property type="entry name" value="HCP-like"/>
    <property type="match status" value="1"/>
</dbReference>
<dbReference type="Gene3D" id="1.25.40.10">
    <property type="entry name" value="Tetratricopeptide repeat domain"/>
    <property type="match status" value="1"/>
</dbReference>
<dbReference type="EMBL" id="QKYT01000148">
    <property type="protein sequence ID" value="RIA91594.1"/>
    <property type="molecule type" value="Genomic_DNA"/>
</dbReference>
<organism evidence="2 3">
    <name type="scientific">Glomus cerebriforme</name>
    <dbReference type="NCBI Taxonomy" id="658196"/>
    <lineage>
        <taxon>Eukaryota</taxon>
        <taxon>Fungi</taxon>
        <taxon>Fungi incertae sedis</taxon>
        <taxon>Mucoromycota</taxon>
        <taxon>Glomeromycotina</taxon>
        <taxon>Glomeromycetes</taxon>
        <taxon>Glomerales</taxon>
        <taxon>Glomeraceae</taxon>
        <taxon>Glomus</taxon>
    </lineage>
</organism>
<reference evidence="2 3" key="1">
    <citation type="submission" date="2018-06" db="EMBL/GenBank/DDBJ databases">
        <title>Comparative genomics reveals the genomic features of Rhizophagus irregularis, R. cerebriforme, R. diaphanum and Gigaspora rosea, and their symbiotic lifestyle signature.</title>
        <authorList>
            <person name="Morin E."/>
            <person name="San Clemente H."/>
            <person name="Chen E.C.H."/>
            <person name="De La Providencia I."/>
            <person name="Hainaut M."/>
            <person name="Kuo A."/>
            <person name="Kohler A."/>
            <person name="Murat C."/>
            <person name="Tang N."/>
            <person name="Roy S."/>
            <person name="Loubradou J."/>
            <person name="Henrissat B."/>
            <person name="Grigoriev I.V."/>
            <person name="Corradi N."/>
            <person name="Roux C."/>
            <person name="Martin F.M."/>
        </authorList>
    </citation>
    <scope>NUCLEOTIDE SEQUENCE [LARGE SCALE GENOMIC DNA]</scope>
    <source>
        <strain evidence="2 3">DAOM 227022</strain>
    </source>
</reference>
<evidence type="ECO:0008006" key="4">
    <source>
        <dbReference type="Google" id="ProtNLM"/>
    </source>
</evidence>
<dbReference type="InterPro" id="IPR011990">
    <property type="entry name" value="TPR-like_helical_dom_sf"/>
</dbReference>
<name>A0A397T9F2_9GLOM</name>
<protein>
    <recommendedName>
        <fullName evidence="4">HCP-like protein</fullName>
    </recommendedName>
</protein>
<dbReference type="STRING" id="658196.A0A397T9F2"/>
<dbReference type="SMART" id="SM00671">
    <property type="entry name" value="SEL1"/>
    <property type="match status" value="2"/>
</dbReference>
<evidence type="ECO:0000313" key="2">
    <source>
        <dbReference type="EMBL" id="RIA91594.1"/>
    </source>
</evidence>
<keyword evidence="3" id="KW-1185">Reference proteome</keyword>
<comment type="caution">
    <text evidence="2">The sequence shown here is derived from an EMBL/GenBank/DDBJ whole genome shotgun (WGS) entry which is preliminary data.</text>
</comment>